<protein>
    <submittedName>
        <fullName evidence="2">Uncharacterized protein</fullName>
    </submittedName>
</protein>
<comment type="caution">
    <text evidence="2">The sequence shown here is derived from an EMBL/GenBank/DDBJ whole genome shotgun (WGS) entry which is preliminary data.</text>
</comment>
<dbReference type="EMBL" id="JAATWM020000015">
    <property type="protein sequence ID" value="KAF9877226.1"/>
    <property type="molecule type" value="Genomic_DNA"/>
</dbReference>
<accession>A0A9P6I8Q7</accession>
<dbReference type="GeneID" id="62161285"/>
<feature type="compositionally biased region" description="Polar residues" evidence="1">
    <location>
        <begin position="43"/>
        <end position="52"/>
    </location>
</feature>
<dbReference type="Proteomes" id="UP000781932">
    <property type="component" value="Unassembled WGS sequence"/>
</dbReference>
<evidence type="ECO:0000313" key="2">
    <source>
        <dbReference type="EMBL" id="KAF9877226.1"/>
    </source>
</evidence>
<evidence type="ECO:0000313" key="3">
    <source>
        <dbReference type="Proteomes" id="UP000781932"/>
    </source>
</evidence>
<gene>
    <name evidence="2" type="ORF">CkaCkLH20_05492</name>
</gene>
<dbReference type="RefSeq" id="XP_038746687.1">
    <property type="nucleotide sequence ID" value="XM_038888211.1"/>
</dbReference>
<sequence>MASRNDKATQGDVAEPPKNDTVEPPNGDQRSNNHSSDSRLSDAETNSTSDSNALAIDGHKSNPDAIDGHKPNPDAIDGHKSIADHPAIPAGTMAKFPSQFYARKEHVKINRKNHVQFLLCPSFRRDDPELFNVFHERMKHAEKSKGSFRFSIADGPIYSDPVLAKADGVSRVGHLRSKGGNTFNITLPPLGSLPESEIKLGSVMSTLTNGVRNLGFKIDIDGKTETFEWRQTRGREVKLTHRVHEGWKLVRTSRFKPEMGGERKKRVYGFSSDGAEILAILSKKKYVKDKESKEEKTDRAAWKEKKAKEGPRIKHGRYMFTFMGKGLTGTLGQRWETMAVISGHILWLAHRDEPSKALLVAGAVVAIIVVV</sequence>
<feature type="region of interest" description="Disordered" evidence="1">
    <location>
        <begin position="1"/>
        <end position="90"/>
    </location>
</feature>
<proteinExistence type="predicted"/>
<organism evidence="2 3">
    <name type="scientific">Colletotrichum karsti</name>
    <dbReference type="NCBI Taxonomy" id="1095194"/>
    <lineage>
        <taxon>Eukaryota</taxon>
        <taxon>Fungi</taxon>
        <taxon>Dikarya</taxon>
        <taxon>Ascomycota</taxon>
        <taxon>Pezizomycotina</taxon>
        <taxon>Sordariomycetes</taxon>
        <taxon>Hypocreomycetidae</taxon>
        <taxon>Glomerellales</taxon>
        <taxon>Glomerellaceae</taxon>
        <taxon>Colletotrichum</taxon>
        <taxon>Colletotrichum boninense species complex</taxon>
    </lineage>
</organism>
<feature type="compositionally biased region" description="Basic and acidic residues" evidence="1">
    <location>
        <begin position="57"/>
        <end position="83"/>
    </location>
</feature>
<reference evidence="2" key="2">
    <citation type="submission" date="2020-11" db="EMBL/GenBank/DDBJ databases">
        <title>Whole genome sequencing of Colletotrichum sp.</title>
        <authorList>
            <person name="Li H."/>
        </authorList>
    </citation>
    <scope>NUCLEOTIDE SEQUENCE</scope>
    <source>
        <strain evidence="2">CkLH20</strain>
    </source>
</reference>
<name>A0A9P6I8Q7_9PEZI</name>
<dbReference type="AlphaFoldDB" id="A0A9P6I8Q7"/>
<evidence type="ECO:0000256" key="1">
    <source>
        <dbReference type="SAM" id="MobiDB-lite"/>
    </source>
</evidence>
<keyword evidence="3" id="KW-1185">Reference proteome</keyword>
<feature type="compositionally biased region" description="Basic and acidic residues" evidence="1">
    <location>
        <begin position="1"/>
        <end position="21"/>
    </location>
</feature>
<reference evidence="2" key="1">
    <citation type="submission" date="2020-03" db="EMBL/GenBank/DDBJ databases">
        <authorList>
            <person name="He L."/>
        </authorList>
    </citation>
    <scope>NUCLEOTIDE SEQUENCE</scope>
    <source>
        <strain evidence="2">CkLH20</strain>
    </source>
</reference>
<dbReference type="OrthoDB" id="3431997at2759"/>